<keyword evidence="1" id="KW-0175">Coiled coil</keyword>
<evidence type="ECO:0000313" key="2">
    <source>
        <dbReference type="EMBL" id="OXA62424.1"/>
    </source>
</evidence>
<feature type="coiled-coil region" evidence="1">
    <location>
        <begin position="29"/>
        <end position="59"/>
    </location>
</feature>
<name>A0A226EZ63_FOLCA</name>
<gene>
    <name evidence="2" type="ORF">Fcan01_03330</name>
</gene>
<protein>
    <submittedName>
        <fullName evidence="2">Uncharacterized protein</fullName>
    </submittedName>
</protein>
<dbReference type="EMBL" id="LNIX01000001">
    <property type="protein sequence ID" value="OXA62424.1"/>
    <property type="molecule type" value="Genomic_DNA"/>
</dbReference>
<keyword evidence="3" id="KW-1185">Reference proteome</keyword>
<reference evidence="2 3" key="1">
    <citation type="submission" date="2015-12" db="EMBL/GenBank/DDBJ databases">
        <title>The genome of Folsomia candida.</title>
        <authorList>
            <person name="Faddeeva A."/>
            <person name="Derks M.F."/>
            <person name="Anvar Y."/>
            <person name="Smit S."/>
            <person name="Van Straalen N."/>
            <person name="Roelofs D."/>
        </authorList>
    </citation>
    <scope>NUCLEOTIDE SEQUENCE [LARGE SCALE GENOMIC DNA]</scope>
    <source>
        <strain evidence="2 3">VU population</strain>
        <tissue evidence="2">Whole body</tissue>
    </source>
</reference>
<comment type="caution">
    <text evidence="2">The sequence shown here is derived from an EMBL/GenBank/DDBJ whole genome shotgun (WGS) entry which is preliminary data.</text>
</comment>
<sequence length="191" mass="22445">MSGQNMRGGVQVQQQASANLSRDAIHKEYEETLAKLQTLEGLKSQVENEERMKEFQKNGGPEFIEWQRVSMAIFMEHQRLYEAQTQEWQLTANAEIVEYKRVTGEQVLEQQRLTGLEAQELQRVSQTQVEEQQRYSASESLEWQRLGQAELLEQQRYAGAEALEWQRLAQANKEIMDTKNRYVDTENCREW</sequence>
<evidence type="ECO:0000256" key="1">
    <source>
        <dbReference type="SAM" id="Coils"/>
    </source>
</evidence>
<accession>A0A226EZ63</accession>
<organism evidence="2 3">
    <name type="scientific">Folsomia candida</name>
    <name type="common">Springtail</name>
    <dbReference type="NCBI Taxonomy" id="158441"/>
    <lineage>
        <taxon>Eukaryota</taxon>
        <taxon>Metazoa</taxon>
        <taxon>Ecdysozoa</taxon>
        <taxon>Arthropoda</taxon>
        <taxon>Hexapoda</taxon>
        <taxon>Collembola</taxon>
        <taxon>Entomobryomorpha</taxon>
        <taxon>Isotomoidea</taxon>
        <taxon>Isotomidae</taxon>
        <taxon>Proisotominae</taxon>
        <taxon>Folsomia</taxon>
    </lineage>
</organism>
<proteinExistence type="predicted"/>
<evidence type="ECO:0000313" key="3">
    <source>
        <dbReference type="Proteomes" id="UP000198287"/>
    </source>
</evidence>
<dbReference type="Proteomes" id="UP000198287">
    <property type="component" value="Unassembled WGS sequence"/>
</dbReference>
<dbReference type="AlphaFoldDB" id="A0A226EZ63"/>